<gene>
    <name evidence="2" type="ORF">FUA26_00895</name>
</gene>
<proteinExistence type="predicted"/>
<evidence type="ECO:0000313" key="2">
    <source>
        <dbReference type="EMBL" id="TXE15095.1"/>
    </source>
</evidence>
<dbReference type="EMBL" id="VOSC01000005">
    <property type="protein sequence ID" value="TXE15095.1"/>
    <property type="molecule type" value="Genomic_DNA"/>
</dbReference>
<sequence length="209" mass="24205">MKTFFKALAFLIAFLPLSIHAQQAEVKAMVDKMFADVLNKDFESLLNMTHPKVFDLVPKEQMLPIIKSTFEGNDEFSVELPKETPSYKISEVFKGKNNNLEYAFVTYDMAMNMTFKKQEFDEESKKMMIPIMKAQGMDVTFTSSNSMNVLMRDRLTIFLKEDATKNEWVVVNYDANSPLFYQVLSSDLLEAAKTYKQNLMFESKKKTEN</sequence>
<dbReference type="OrthoDB" id="982449at2"/>
<reference evidence="3" key="1">
    <citation type="submission" date="2019-08" db="EMBL/GenBank/DDBJ databases">
        <title>Seonamhaeicola sediminis sp. nov., isolated from marine sediment.</title>
        <authorList>
            <person name="Cao W.R."/>
        </authorList>
    </citation>
    <scope>NUCLEOTIDE SEQUENCE [LARGE SCALE GENOMIC DNA]</scope>
    <source>
        <strain evidence="3">Gy8</strain>
    </source>
</reference>
<dbReference type="AlphaFoldDB" id="A0A5C7B974"/>
<dbReference type="RefSeq" id="WP_147130540.1">
    <property type="nucleotide sequence ID" value="NZ_VOSC01000005.1"/>
</dbReference>
<feature type="chain" id="PRO_5022786751" description="DUF4252 domain-containing protein" evidence="1">
    <location>
        <begin position="22"/>
        <end position="209"/>
    </location>
</feature>
<comment type="caution">
    <text evidence="2">The sequence shown here is derived from an EMBL/GenBank/DDBJ whole genome shotgun (WGS) entry which is preliminary data.</text>
</comment>
<name>A0A5C7B974_9FLAO</name>
<protein>
    <recommendedName>
        <fullName evidence="4">DUF4252 domain-containing protein</fullName>
    </recommendedName>
</protein>
<keyword evidence="1" id="KW-0732">Signal</keyword>
<evidence type="ECO:0000256" key="1">
    <source>
        <dbReference type="SAM" id="SignalP"/>
    </source>
</evidence>
<feature type="signal peptide" evidence="1">
    <location>
        <begin position="1"/>
        <end position="21"/>
    </location>
</feature>
<keyword evidence="3" id="KW-1185">Reference proteome</keyword>
<dbReference type="Proteomes" id="UP000321790">
    <property type="component" value="Unassembled WGS sequence"/>
</dbReference>
<accession>A0A5C7B974</accession>
<organism evidence="2 3">
    <name type="scientific">Seonamhaeicola algicola</name>
    <dbReference type="NCBI Taxonomy" id="1719036"/>
    <lineage>
        <taxon>Bacteria</taxon>
        <taxon>Pseudomonadati</taxon>
        <taxon>Bacteroidota</taxon>
        <taxon>Flavobacteriia</taxon>
        <taxon>Flavobacteriales</taxon>
        <taxon>Flavobacteriaceae</taxon>
    </lineage>
</organism>
<evidence type="ECO:0008006" key="4">
    <source>
        <dbReference type="Google" id="ProtNLM"/>
    </source>
</evidence>
<evidence type="ECO:0000313" key="3">
    <source>
        <dbReference type="Proteomes" id="UP000321790"/>
    </source>
</evidence>